<reference evidence="1" key="1">
    <citation type="journal article" date="2015" name="Nature">
        <title>Complex archaea that bridge the gap between prokaryotes and eukaryotes.</title>
        <authorList>
            <person name="Spang A."/>
            <person name="Saw J.H."/>
            <person name="Jorgensen S.L."/>
            <person name="Zaremba-Niedzwiedzka K."/>
            <person name="Martijn J."/>
            <person name="Lind A.E."/>
            <person name="van Eijk R."/>
            <person name="Schleper C."/>
            <person name="Guy L."/>
            <person name="Ettema T.J."/>
        </authorList>
    </citation>
    <scope>NUCLEOTIDE SEQUENCE</scope>
</reference>
<name>A0A0F9WLX9_9ZZZZ</name>
<protein>
    <submittedName>
        <fullName evidence="1">Uncharacterized protein</fullName>
    </submittedName>
</protein>
<comment type="caution">
    <text evidence="1">The sequence shown here is derived from an EMBL/GenBank/DDBJ whole genome shotgun (WGS) entry which is preliminary data.</text>
</comment>
<sequence>MRRIFIKPDGSFFIHLAIPHAGESIKSALNRVWPERGGLPFEDVSVANFPTEGVREQWKWDGNKVVYDPSVKTQMQILRELEKQIDDELELESPNMVKIMRLVRKKEKGQL</sequence>
<accession>A0A0F9WLX9</accession>
<organism evidence="1">
    <name type="scientific">marine sediment metagenome</name>
    <dbReference type="NCBI Taxonomy" id="412755"/>
    <lineage>
        <taxon>unclassified sequences</taxon>
        <taxon>metagenomes</taxon>
        <taxon>ecological metagenomes</taxon>
    </lineage>
</organism>
<dbReference type="EMBL" id="LAZR01000244">
    <property type="protein sequence ID" value="KKN79593.1"/>
    <property type="molecule type" value="Genomic_DNA"/>
</dbReference>
<gene>
    <name evidence="1" type="ORF">LCGC14_0337970</name>
</gene>
<proteinExistence type="predicted"/>
<dbReference type="AlphaFoldDB" id="A0A0F9WLX9"/>
<evidence type="ECO:0000313" key="1">
    <source>
        <dbReference type="EMBL" id="KKN79593.1"/>
    </source>
</evidence>